<reference evidence="2 3" key="1">
    <citation type="submission" date="2019-05" db="EMBL/GenBank/DDBJ databases">
        <title>Another draft genome of Portunus trituberculatus and its Hox gene families provides insights of decapod evolution.</title>
        <authorList>
            <person name="Jeong J.-H."/>
            <person name="Song I."/>
            <person name="Kim S."/>
            <person name="Choi T."/>
            <person name="Kim D."/>
            <person name="Ryu S."/>
            <person name="Kim W."/>
        </authorList>
    </citation>
    <scope>NUCLEOTIDE SEQUENCE [LARGE SCALE GENOMIC DNA]</scope>
    <source>
        <tissue evidence="2">Muscle</tissue>
    </source>
</reference>
<name>A0A5B7D2Z0_PORTR</name>
<organism evidence="2 3">
    <name type="scientific">Portunus trituberculatus</name>
    <name type="common">Swimming crab</name>
    <name type="synonym">Neptunus trituberculatus</name>
    <dbReference type="NCBI Taxonomy" id="210409"/>
    <lineage>
        <taxon>Eukaryota</taxon>
        <taxon>Metazoa</taxon>
        <taxon>Ecdysozoa</taxon>
        <taxon>Arthropoda</taxon>
        <taxon>Crustacea</taxon>
        <taxon>Multicrustacea</taxon>
        <taxon>Malacostraca</taxon>
        <taxon>Eumalacostraca</taxon>
        <taxon>Eucarida</taxon>
        <taxon>Decapoda</taxon>
        <taxon>Pleocyemata</taxon>
        <taxon>Brachyura</taxon>
        <taxon>Eubrachyura</taxon>
        <taxon>Portunoidea</taxon>
        <taxon>Portunidae</taxon>
        <taxon>Portuninae</taxon>
        <taxon>Portunus</taxon>
    </lineage>
</organism>
<dbReference type="AlphaFoldDB" id="A0A5B7D2Z0"/>
<dbReference type="Proteomes" id="UP000324222">
    <property type="component" value="Unassembled WGS sequence"/>
</dbReference>
<dbReference type="EMBL" id="VSRR010000328">
    <property type="protein sequence ID" value="MPC14113.1"/>
    <property type="molecule type" value="Genomic_DNA"/>
</dbReference>
<gene>
    <name evidence="2" type="ORF">E2C01_006866</name>
</gene>
<comment type="caution">
    <text evidence="2">The sequence shown here is derived from an EMBL/GenBank/DDBJ whole genome shotgun (WGS) entry which is preliminary data.</text>
</comment>
<evidence type="ECO:0000256" key="1">
    <source>
        <dbReference type="SAM" id="MobiDB-lite"/>
    </source>
</evidence>
<accession>A0A5B7D2Z0</accession>
<evidence type="ECO:0000313" key="3">
    <source>
        <dbReference type="Proteomes" id="UP000324222"/>
    </source>
</evidence>
<evidence type="ECO:0000313" key="2">
    <source>
        <dbReference type="EMBL" id="MPC14113.1"/>
    </source>
</evidence>
<protein>
    <submittedName>
        <fullName evidence="2">Uncharacterized protein</fullName>
    </submittedName>
</protein>
<sequence>MTVSVGFCSPPSRSRSAVQPQGHSDPSRLYQNLPYTASYSHPTQPSTTAHIYHIVLQIFSTTAFYHILPQIYPLHSSPQPSTTAHIYHTALQMFTTTAFYHILPQIHPPPHSPPQPSTTAYIYHTVLQMSTTTVISTTHFLKAMSHHTVHHSLLPQPISTTLLFKCSLPQSPTPHTSSKSFTTQSTTPFHHDPYLPHILLKTSLISTTYSLKAIHHHSFPPHHTTSYNLDLRHALSFTYF</sequence>
<keyword evidence="3" id="KW-1185">Reference proteome</keyword>
<proteinExistence type="predicted"/>
<feature type="compositionally biased region" description="Polar residues" evidence="1">
    <location>
        <begin position="11"/>
        <end position="29"/>
    </location>
</feature>
<feature type="region of interest" description="Disordered" evidence="1">
    <location>
        <begin position="1"/>
        <end position="29"/>
    </location>
</feature>